<feature type="region of interest" description="Disordered" evidence="1">
    <location>
        <begin position="48"/>
        <end position="67"/>
    </location>
</feature>
<feature type="region of interest" description="Disordered" evidence="1">
    <location>
        <begin position="1"/>
        <end position="26"/>
    </location>
</feature>
<name>A0AAN7Q208_9MYRT</name>
<dbReference type="AlphaFoldDB" id="A0AAN7Q208"/>
<evidence type="ECO:0008006" key="4">
    <source>
        <dbReference type="Google" id="ProtNLM"/>
    </source>
</evidence>
<gene>
    <name evidence="2" type="ORF">SAY87_019164</name>
</gene>
<dbReference type="Pfam" id="PF12023">
    <property type="entry name" value="DUF3511"/>
    <property type="match status" value="1"/>
</dbReference>
<organism evidence="2 3">
    <name type="scientific">Trapa incisa</name>
    <dbReference type="NCBI Taxonomy" id="236973"/>
    <lineage>
        <taxon>Eukaryota</taxon>
        <taxon>Viridiplantae</taxon>
        <taxon>Streptophyta</taxon>
        <taxon>Embryophyta</taxon>
        <taxon>Tracheophyta</taxon>
        <taxon>Spermatophyta</taxon>
        <taxon>Magnoliopsida</taxon>
        <taxon>eudicotyledons</taxon>
        <taxon>Gunneridae</taxon>
        <taxon>Pentapetalae</taxon>
        <taxon>rosids</taxon>
        <taxon>malvids</taxon>
        <taxon>Myrtales</taxon>
        <taxon>Lythraceae</taxon>
        <taxon>Trapa</taxon>
    </lineage>
</organism>
<dbReference type="InterPro" id="IPR021899">
    <property type="entry name" value="DUF3511"/>
</dbReference>
<proteinExistence type="predicted"/>
<keyword evidence="3" id="KW-1185">Reference proteome</keyword>
<accession>A0AAN7Q208</accession>
<comment type="caution">
    <text evidence="2">The sequence shown here is derived from an EMBL/GenBank/DDBJ whole genome shotgun (WGS) entry which is preliminary data.</text>
</comment>
<dbReference type="EMBL" id="JAXIOK010000012">
    <property type="protein sequence ID" value="KAK4757863.1"/>
    <property type="molecule type" value="Genomic_DNA"/>
</dbReference>
<sequence>MADYPGRNSFDPKSMQLQPYYGPPPPAFRREDFRSYSSSYSYSHADFWAPSQSHSNAPAKDKKLEKSKSASVWGFDDPEFQRKKRVAAYKMYGVEGKVKGSFRKSFRWLKNRYTQVVYGWW</sequence>
<evidence type="ECO:0000256" key="1">
    <source>
        <dbReference type="SAM" id="MobiDB-lite"/>
    </source>
</evidence>
<evidence type="ECO:0000313" key="2">
    <source>
        <dbReference type="EMBL" id="KAK4757863.1"/>
    </source>
</evidence>
<dbReference type="Proteomes" id="UP001345219">
    <property type="component" value="Chromosome 15"/>
</dbReference>
<evidence type="ECO:0000313" key="3">
    <source>
        <dbReference type="Proteomes" id="UP001345219"/>
    </source>
</evidence>
<dbReference type="PANTHER" id="PTHR33193">
    <property type="entry name" value="DOMAIN PROTEIN, PUTATIVE (DUF3511)-RELATED"/>
    <property type="match status" value="1"/>
</dbReference>
<protein>
    <recommendedName>
        <fullName evidence="4">DUF3511 domain protein</fullName>
    </recommendedName>
</protein>
<reference evidence="2 3" key="1">
    <citation type="journal article" date="2023" name="Hortic Res">
        <title>Pangenome of water caltrop reveals structural variations and asymmetric subgenome divergence after allopolyploidization.</title>
        <authorList>
            <person name="Zhang X."/>
            <person name="Chen Y."/>
            <person name="Wang L."/>
            <person name="Yuan Y."/>
            <person name="Fang M."/>
            <person name="Shi L."/>
            <person name="Lu R."/>
            <person name="Comes H.P."/>
            <person name="Ma Y."/>
            <person name="Chen Y."/>
            <person name="Huang G."/>
            <person name="Zhou Y."/>
            <person name="Zheng Z."/>
            <person name="Qiu Y."/>
        </authorList>
    </citation>
    <scope>NUCLEOTIDE SEQUENCE [LARGE SCALE GENOMIC DNA]</scope>
    <source>
        <tissue evidence="2">Roots</tissue>
    </source>
</reference>
<dbReference type="PANTHER" id="PTHR33193:SF62">
    <property type="entry name" value="FAMILY ABC TRANSPORTER, PUTATIVE (DUF3511)-RELATED"/>
    <property type="match status" value="1"/>
</dbReference>